<evidence type="ECO:0000256" key="2">
    <source>
        <dbReference type="ARBA" id="ARBA00022679"/>
    </source>
</evidence>
<dbReference type="GO" id="GO:0004674">
    <property type="term" value="F:protein serine/threonine kinase activity"/>
    <property type="evidence" value="ECO:0007669"/>
    <property type="project" value="UniProtKB-EC"/>
</dbReference>
<keyword evidence="2" id="KW-0808">Transferase</keyword>
<evidence type="ECO:0000313" key="7">
    <source>
        <dbReference type="EMBL" id="OHE96575.1"/>
    </source>
</evidence>
<reference evidence="7 8" key="1">
    <citation type="submission" date="2016-09" db="EMBL/GenBank/DDBJ databases">
        <authorList>
            <person name="Capua I."/>
            <person name="De Benedictis P."/>
            <person name="Joannis T."/>
            <person name="Lombin L.H."/>
            <person name="Cattoli G."/>
        </authorList>
    </citation>
    <scope>NUCLEOTIDE SEQUENCE [LARGE SCALE GENOMIC DNA]</scope>
    <source>
        <strain evidence="7 8">IMI 309357</strain>
    </source>
</reference>
<dbReference type="PROSITE" id="PS50011">
    <property type="entry name" value="PROTEIN_KINASE_DOM"/>
    <property type="match status" value="1"/>
</dbReference>
<evidence type="ECO:0000256" key="1">
    <source>
        <dbReference type="ARBA" id="ARBA00012513"/>
    </source>
</evidence>
<dbReference type="InterPro" id="IPR000719">
    <property type="entry name" value="Prot_kinase_dom"/>
</dbReference>
<dbReference type="PANTHER" id="PTHR43671">
    <property type="entry name" value="SERINE/THREONINE-PROTEIN KINASE NEK"/>
    <property type="match status" value="1"/>
</dbReference>
<dbReference type="AlphaFoldDB" id="A0A1G4B5L4"/>
<keyword evidence="4" id="KW-0418">Kinase</keyword>
<dbReference type="InterPro" id="IPR050660">
    <property type="entry name" value="NEK_Ser/Thr_kinase"/>
</dbReference>
<dbReference type="RefSeq" id="XP_022473731.1">
    <property type="nucleotide sequence ID" value="XM_022619807.1"/>
</dbReference>
<feature type="domain" description="Protein kinase" evidence="6">
    <location>
        <begin position="1"/>
        <end position="282"/>
    </location>
</feature>
<dbReference type="Pfam" id="PF00069">
    <property type="entry name" value="Pkinase"/>
    <property type="match status" value="1"/>
</dbReference>
<dbReference type="OrthoDB" id="10252171at2759"/>
<evidence type="ECO:0000313" key="8">
    <source>
        <dbReference type="Proteomes" id="UP000176998"/>
    </source>
</evidence>
<evidence type="ECO:0000256" key="5">
    <source>
        <dbReference type="ARBA" id="ARBA00022840"/>
    </source>
</evidence>
<dbReference type="STRING" id="1209926.A0A1G4B5L4"/>
<dbReference type="InterPro" id="IPR011009">
    <property type="entry name" value="Kinase-like_dom_sf"/>
</dbReference>
<dbReference type="Gene3D" id="1.10.510.10">
    <property type="entry name" value="Transferase(Phosphotransferase) domain 1"/>
    <property type="match status" value="1"/>
</dbReference>
<proteinExistence type="predicted"/>
<dbReference type="SUPFAM" id="SSF56112">
    <property type="entry name" value="Protein kinase-like (PK-like)"/>
    <property type="match status" value="1"/>
</dbReference>
<keyword evidence="3" id="KW-0547">Nucleotide-binding</keyword>
<accession>A0A1G4B5L4</accession>
<gene>
    <name evidence="7" type="ORF">CORC01_08173</name>
</gene>
<protein>
    <recommendedName>
        <fullName evidence="1">non-specific serine/threonine protein kinase</fullName>
        <ecNumber evidence="1">2.7.11.1</ecNumber>
    </recommendedName>
</protein>
<dbReference type="EC" id="2.7.11.1" evidence="1"/>
<name>A0A1G4B5L4_9PEZI</name>
<dbReference type="GeneID" id="34561317"/>
<dbReference type="EMBL" id="MJBS01000068">
    <property type="protein sequence ID" value="OHE96575.1"/>
    <property type="molecule type" value="Genomic_DNA"/>
</dbReference>
<keyword evidence="8" id="KW-1185">Reference proteome</keyword>
<sequence>MSYREEVQNLLSLKGDLHTDEGHVGDEPGFRLLRDGRKYILGNDADGIIDVTFVRLAHLDASREQKLDKIAAQMIKPSKEASCKTIVRYLDYLPKEKTFIDKIVLDVAWDLLLALAYLHGTGTAHGDVRLPNVFPFPLENSRVRYKLFGHGFVPEVISHQLRDAGYLAPEFRSRGKWYDFSTTTKPTPESDVWMLGMVLWHCHHFGVYYSGRRSARERWDSDILVQPDLTDGSEDGVDSLETRNHGCKPSSHRLVEDLLHKMLIPDPNRRWSAADLLEELKLQKCYTGEEGDMEQDLNDLQPALKGEKYDIWRKAMAKASRFCEDICFSGSVEDLERNLTFVGVMLVLSGRWV</sequence>
<dbReference type="Proteomes" id="UP000176998">
    <property type="component" value="Unassembled WGS sequence"/>
</dbReference>
<evidence type="ECO:0000256" key="3">
    <source>
        <dbReference type="ARBA" id="ARBA00022741"/>
    </source>
</evidence>
<dbReference type="PANTHER" id="PTHR43671:SF13">
    <property type="entry name" value="SERINE_THREONINE-PROTEIN KINASE NEK2"/>
    <property type="match status" value="1"/>
</dbReference>
<evidence type="ECO:0000256" key="4">
    <source>
        <dbReference type="ARBA" id="ARBA00022777"/>
    </source>
</evidence>
<evidence type="ECO:0000259" key="6">
    <source>
        <dbReference type="PROSITE" id="PS50011"/>
    </source>
</evidence>
<organism evidence="7 8">
    <name type="scientific">Colletotrichum orchidophilum</name>
    <dbReference type="NCBI Taxonomy" id="1209926"/>
    <lineage>
        <taxon>Eukaryota</taxon>
        <taxon>Fungi</taxon>
        <taxon>Dikarya</taxon>
        <taxon>Ascomycota</taxon>
        <taxon>Pezizomycotina</taxon>
        <taxon>Sordariomycetes</taxon>
        <taxon>Hypocreomycetidae</taxon>
        <taxon>Glomerellales</taxon>
        <taxon>Glomerellaceae</taxon>
        <taxon>Colletotrichum</taxon>
    </lineage>
</organism>
<dbReference type="GO" id="GO:0005524">
    <property type="term" value="F:ATP binding"/>
    <property type="evidence" value="ECO:0007669"/>
    <property type="project" value="UniProtKB-KW"/>
</dbReference>
<keyword evidence="5" id="KW-0067">ATP-binding</keyword>
<comment type="caution">
    <text evidence="7">The sequence shown here is derived from an EMBL/GenBank/DDBJ whole genome shotgun (WGS) entry which is preliminary data.</text>
</comment>